<feature type="compositionally biased region" description="Basic residues" evidence="1">
    <location>
        <begin position="110"/>
        <end position="125"/>
    </location>
</feature>
<comment type="caution">
    <text evidence="3">The sequence shown here is derived from an EMBL/GenBank/DDBJ whole genome shotgun (WGS) entry which is preliminary data.</text>
</comment>
<name>A0A1Y5FD29_9BACT</name>
<dbReference type="GO" id="GO:0072344">
    <property type="term" value="P:rescue of stalled ribosome"/>
    <property type="evidence" value="ECO:0007669"/>
    <property type="project" value="TreeGrafter"/>
</dbReference>
<sequence>MIQLDPSELSYSFSRASGKGGQNVNKLNTKATLTWNLFHSKSINYSIKLRFKEKFSNMISDAGQVVITSQKHRTQTLNKGDCLDKLMNYLSKVEFAQKARKATKPTRGSKEKRLKSKKLNGLNKKLRQEKF</sequence>
<feature type="region of interest" description="Disordered" evidence="1">
    <location>
        <begin position="100"/>
        <end position="131"/>
    </location>
</feature>
<dbReference type="NCBIfam" id="NF006718">
    <property type="entry name" value="PRK09256.1"/>
    <property type="match status" value="1"/>
</dbReference>
<reference evidence="4" key="1">
    <citation type="journal article" date="2017" name="Proc. Natl. Acad. Sci. U.S.A.">
        <title>Simulation of Deepwater Horizon oil plume reveals substrate specialization within a complex community of hydrocarbon-degraders.</title>
        <authorList>
            <person name="Hu P."/>
            <person name="Dubinsky E.A."/>
            <person name="Probst A.J."/>
            <person name="Wang J."/>
            <person name="Sieber C.M.K."/>
            <person name="Tom L.M."/>
            <person name="Gardinali P."/>
            <person name="Banfield J.F."/>
            <person name="Atlas R.M."/>
            <person name="Andersen G.L."/>
        </authorList>
    </citation>
    <scope>NUCLEOTIDE SEQUENCE [LARGE SCALE GENOMIC DNA]</scope>
</reference>
<dbReference type="AlphaFoldDB" id="A0A1Y5FD29"/>
<dbReference type="Proteomes" id="UP000196531">
    <property type="component" value="Unassembled WGS sequence"/>
</dbReference>
<dbReference type="Pfam" id="PF00472">
    <property type="entry name" value="RF-1"/>
    <property type="match status" value="1"/>
</dbReference>
<dbReference type="PANTHER" id="PTHR47814:SF1">
    <property type="entry name" value="PEPTIDYL-TRNA HYDROLASE ARFB"/>
    <property type="match status" value="1"/>
</dbReference>
<dbReference type="GO" id="GO:0003747">
    <property type="term" value="F:translation release factor activity"/>
    <property type="evidence" value="ECO:0007669"/>
    <property type="project" value="InterPro"/>
</dbReference>
<feature type="domain" description="Prokaryotic-type class I peptide chain release factors" evidence="2">
    <location>
        <begin position="2"/>
        <end position="120"/>
    </location>
</feature>
<proteinExistence type="predicted"/>
<accession>A0A1Y5FD29</accession>
<organism evidence="3 4">
    <name type="scientific">Halobacteriovorax marinus</name>
    <dbReference type="NCBI Taxonomy" id="97084"/>
    <lineage>
        <taxon>Bacteria</taxon>
        <taxon>Pseudomonadati</taxon>
        <taxon>Bdellovibrionota</taxon>
        <taxon>Bacteriovoracia</taxon>
        <taxon>Bacteriovoracales</taxon>
        <taxon>Halobacteriovoraceae</taxon>
        <taxon>Halobacteriovorax</taxon>
    </lineage>
</organism>
<dbReference type="EMBL" id="MAAO01000006">
    <property type="protein sequence ID" value="OUR97351.1"/>
    <property type="molecule type" value="Genomic_DNA"/>
</dbReference>
<evidence type="ECO:0000259" key="2">
    <source>
        <dbReference type="Pfam" id="PF00472"/>
    </source>
</evidence>
<dbReference type="SUPFAM" id="SSF110916">
    <property type="entry name" value="Peptidyl-tRNA hydrolase domain-like"/>
    <property type="match status" value="1"/>
</dbReference>
<protein>
    <recommendedName>
        <fullName evidence="2">Prokaryotic-type class I peptide chain release factors domain-containing protein</fullName>
    </recommendedName>
</protein>
<evidence type="ECO:0000313" key="4">
    <source>
        <dbReference type="Proteomes" id="UP000196531"/>
    </source>
</evidence>
<evidence type="ECO:0000256" key="1">
    <source>
        <dbReference type="SAM" id="MobiDB-lite"/>
    </source>
</evidence>
<evidence type="ECO:0000313" key="3">
    <source>
        <dbReference type="EMBL" id="OUR97351.1"/>
    </source>
</evidence>
<dbReference type="PANTHER" id="PTHR47814">
    <property type="entry name" value="PEPTIDYL-TRNA HYDROLASE ARFB"/>
    <property type="match status" value="1"/>
</dbReference>
<dbReference type="GO" id="GO:0004045">
    <property type="term" value="F:peptidyl-tRNA hydrolase activity"/>
    <property type="evidence" value="ECO:0007669"/>
    <property type="project" value="TreeGrafter"/>
</dbReference>
<dbReference type="GO" id="GO:0043022">
    <property type="term" value="F:ribosome binding"/>
    <property type="evidence" value="ECO:0007669"/>
    <property type="project" value="TreeGrafter"/>
</dbReference>
<dbReference type="InterPro" id="IPR000352">
    <property type="entry name" value="Pep_chain_release_fac_I"/>
</dbReference>
<gene>
    <name evidence="3" type="ORF">A9Q84_13585</name>
</gene>
<dbReference type="Gene3D" id="3.30.160.20">
    <property type="match status" value="1"/>
</dbReference>